<gene>
    <name evidence="3" type="ORF">SteCoe_14884</name>
</gene>
<dbReference type="SUPFAM" id="SSF50891">
    <property type="entry name" value="Cyclophilin-like"/>
    <property type="match status" value="1"/>
</dbReference>
<evidence type="ECO:0000256" key="1">
    <source>
        <dbReference type="SAM" id="Coils"/>
    </source>
</evidence>
<organism evidence="3 4">
    <name type="scientific">Stentor coeruleus</name>
    <dbReference type="NCBI Taxonomy" id="5963"/>
    <lineage>
        <taxon>Eukaryota</taxon>
        <taxon>Sar</taxon>
        <taxon>Alveolata</taxon>
        <taxon>Ciliophora</taxon>
        <taxon>Postciliodesmatophora</taxon>
        <taxon>Heterotrichea</taxon>
        <taxon>Heterotrichida</taxon>
        <taxon>Stentoridae</taxon>
        <taxon>Stentor</taxon>
    </lineage>
</organism>
<evidence type="ECO:0000313" key="3">
    <source>
        <dbReference type="EMBL" id="OMJ84073.1"/>
    </source>
</evidence>
<proteinExistence type="predicted"/>
<feature type="domain" description="PPIase cyclophilin-type" evidence="2">
    <location>
        <begin position="113"/>
        <end position="269"/>
    </location>
</feature>
<dbReference type="PANTHER" id="PTHR11071:SF561">
    <property type="entry name" value="PEPTIDYL-PROLYL CIS-TRANS ISOMERASE D-RELATED"/>
    <property type="match status" value="1"/>
</dbReference>
<keyword evidence="4" id="KW-1185">Reference proteome</keyword>
<evidence type="ECO:0000259" key="2">
    <source>
        <dbReference type="PROSITE" id="PS50072"/>
    </source>
</evidence>
<dbReference type="PROSITE" id="PS50072">
    <property type="entry name" value="CSA_PPIASE_2"/>
    <property type="match status" value="1"/>
</dbReference>
<name>A0A1R2C4Y1_9CILI</name>
<dbReference type="Gene3D" id="2.40.100.10">
    <property type="entry name" value="Cyclophilin-like"/>
    <property type="match status" value="1"/>
</dbReference>
<dbReference type="PRINTS" id="PR00153">
    <property type="entry name" value="CSAPPISMRASE"/>
</dbReference>
<dbReference type="Proteomes" id="UP000187209">
    <property type="component" value="Unassembled WGS sequence"/>
</dbReference>
<reference evidence="3 4" key="1">
    <citation type="submission" date="2016-11" db="EMBL/GenBank/DDBJ databases">
        <title>The macronuclear genome of Stentor coeruleus: a giant cell with tiny introns.</title>
        <authorList>
            <person name="Slabodnick M."/>
            <person name="Ruby J.G."/>
            <person name="Reiff S.B."/>
            <person name="Swart E.C."/>
            <person name="Gosai S."/>
            <person name="Prabakaran S."/>
            <person name="Witkowska E."/>
            <person name="Larue G.E."/>
            <person name="Fisher S."/>
            <person name="Freeman R.M."/>
            <person name="Gunawardena J."/>
            <person name="Chu W."/>
            <person name="Stover N.A."/>
            <person name="Gregory B.D."/>
            <person name="Nowacki M."/>
            <person name="Derisi J."/>
            <person name="Roy S.W."/>
            <person name="Marshall W.F."/>
            <person name="Sood P."/>
        </authorList>
    </citation>
    <scope>NUCLEOTIDE SEQUENCE [LARGE SCALE GENOMIC DNA]</scope>
    <source>
        <strain evidence="3">WM001</strain>
    </source>
</reference>
<dbReference type="EMBL" id="MPUH01000281">
    <property type="protein sequence ID" value="OMJ84073.1"/>
    <property type="molecule type" value="Genomic_DNA"/>
</dbReference>
<dbReference type="GO" id="GO:0003755">
    <property type="term" value="F:peptidyl-prolyl cis-trans isomerase activity"/>
    <property type="evidence" value="ECO:0007669"/>
    <property type="project" value="InterPro"/>
</dbReference>
<dbReference type="AlphaFoldDB" id="A0A1R2C4Y1"/>
<dbReference type="InterPro" id="IPR002130">
    <property type="entry name" value="Cyclophilin-type_PPIase_dom"/>
</dbReference>
<sequence>MSFIELYGLIHSPSFHQGKSIIKNLSNEIRSHIEGMFESDWELFQQKKHNKVDPSLEVLCYIDGILIGGSYELSQLALEKYKFIENTSQGTFTVEAETSYIQKISSLMKKYVLWHIKIANETEKKVVIELDIQNCPRTCENFWHLSNGFKGLCYAGSSIHRVVSDGYIEGGFINTVSGKSHCSIYGEFFDDENYSYLHDKPGVIGMSKFGRNQNGSLFYITLRPSPSLNGRMVAFGRVVEGLNTIRAVSNVQHLNQRPVDNVLITKSQNYLSVLMPAVSESRPKSYKDQGASKLENADLDTLISRREAIVKEIESTRQELEQQKILRTMISDMIAEMMA</sequence>
<comment type="caution">
    <text evidence="3">The sequence shown here is derived from an EMBL/GenBank/DDBJ whole genome shotgun (WGS) entry which is preliminary data.</text>
</comment>
<dbReference type="OrthoDB" id="193499at2759"/>
<feature type="coiled-coil region" evidence="1">
    <location>
        <begin position="299"/>
        <end position="326"/>
    </location>
</feature>
<accession>A0A1R2C4Y1</accession>
<dbReference type="GO" id="GO:0005737">
    <property type="term" value="C:cytoplasm"/>
    <property type="evidence" value="ECO:0007669"/>
    <property type="project" value="TreeGrafter"/>
</dbReference>
<dbReference type="Pfam" id="PF00160">
    <property type="entry name" value="Pro_isomerase"/>
    <property type="match status" value="1"/>
</dbReference>
<dbReference type="InterPro" id="IPR029000">
    <property type="entry name" value="Cyclophilin-like_dom_sf"/>
</dbReference>
<protein>
    <recommendedName>
        <fullName evidence="2">PPIase cyclophilin-type domain-containing protein</fullName>
    </recommendedName>
</protein>
<dbReference type="PANTHER" id="PTHR11071">
    <property type="entry name" value="PEPTIDYL-PROLYL CIS-TRANS ISOMERASE"/>
    <property type="match status" value="1"/>
</dbReference>
<evidence type="ECO:0000313" key="4">
    <source>
        <dbReference type="Proteomes" id="UP000187209"/>
    </source>
</evidence>
<keyword evidence="1" id="KW-0175">Coiled coil</keyword>